<gene>
    <name evidence="5" type="ORF">EBB54_27920</name>
</gene>
<dbReference type="SMART" id="SM00342">
    <property type="entry name" value="HTH_ARAC"/>
    <property type="match status" value="1"/>
</dbReference>
<dbReference type="GO" id="GO:0003700">
    <property type="term" value="F:DNA-binding transcription factor activity"/>
    <property type="evidence" value="ECO:0007669"/>
    <property type="project" value="InterPro"/>
</dbReference>
<evidence type="ECO:0000313" key="5">
    <source>
        <dbReference type="EMBL" id="RRK34740.1"/>
    </source>
</evidence>
<dbReference type="Gene3D" id="2.60.120.10">
    <property type="entry name" value="Jelly Rolls"/>
    <property type="match status" value="1"/>
</dbReference>
<dbReference type="InterPro" id="IPR014710">
    <property type="entry name" value="RmlC-like_jellyroll"/>
</dbReference>
<evidence type="ECO:0000256" key="1">
    <source>
        <dbReference type="ARBA" id="ARBA00023015"/>
    </source>
</evidence>
<evidence type="ECO:0000313" key="6">
    <source>
        <dbReference type="Proteomes" id="UP000274920"/>
    </source>
</evidence>
<evidence type="ECO:0000256" key="3">
    <source>
        <dbReference type="ARBA" id="ARBA00023163"/>
    </source>
</evidence>
<accession>A0A426DPR8</accession>
<keyword evidence="1" id="KW-0805">Transcription regulation</keyword>
<dbReference type="Pfam" id="PF12833">
    <property type="entry name" value="HTH_18"/>
    <property type="match status" value="1"/>
</dbReference>
<dbReference type="SUPFAM" id="SSF46689">
    <property type="entry name" value="Homeodomain-like"/>
    <property type="match status" value="1"/>
</dbReference>
<protein>
    <submittedName>
        <fullName evidence="5">AraC family transcriptional regulator</fullName>
    </submittedName>
</protein>
<dbReference type="PROSITE" id="PS01124">
    <property type="entry name" value="HTH_ARAC_FAMILY_2"/>
    <property type="match status" value="1"/>
</dbReference>
<name>A0A426DPR8_9FIRM</name>
<dbReference type="PANTHER" id="PTHR43280">
    <property type="entry name" value="ARAC-FAMILY TRANSCRIPTIONAL REGULATOR"/>
    <property type="match status" value="1"/>
</dbReference>
<dbReference type="Proteomes" id="UP000274920">
    <property type="component" value="Unassembled WGS sequence"/>
</dbReference>
<proteinExistence type="predicted"/>
<dbReference type="InterPro" id="IPR018060">
    <property type="entry name" value="HTH_AraC"/>
</dbReference>
<evidence type="ECO:0000259" key="4">
    <source>
        <dbReference type="PROSITE" id="PS01124"/>
    </source>
</evidence>
<sequence length="376" mass="43157">MLLLFPRRALDKEAYFQYYIILKGTCIQPQNVRNVITIFREAVPNGSNMKKQTVQVYLQRDAFPRSHPIQKKYEPLKDSTMDTRVWINPDNSEKVQYNTDDYPVYVRRDVLSTYPNYTAVSHWHDDVELIAILSGHMIYNVNGEATRLDAGNGIFVNARQLHYGYSDDRSECIFICVIFHPMLLCASRYLEQKFVAPILSDSSLPWHFLDQGIGWEAQILEDVQKIYGVLPENTAELKIQSLISDIWSRLYQNRKVCEDAPPIRNHHLSALKEMVAFIQEHYREKISLSDIARAGGVGKTSCCAIFRRFVNQTPNAYLTDYRLRKGAELLLSTNLTVTEICYEVGFSGGSYFTETFHRCLGCSPGEYRKNSACTAG</sequence>
<feature type="domain" description="HTH araC/xylS-type" evidence="4">
    <location>
        <begin position="272"/>
        <end position="370"/>
    </location>
</feature>
<comment type="caution">
    <text evidence="5">The sequence shown here is derived from an EMBL/GenBank/DDBJ whole genome shotgun (WGS) entry which is preliminary data.</text>
</comment>
<dbReference type="InterPro" id="IPR011051">
    <property type="entry name" value="RmlC_Cupin_sf"/>
</dbReference>
<keyword evidence="3" id="KW-0804">Transcription</keyword>
<keyword evidence="2" id="KW-0238">DNA-binding</keyword>
<dbReference type="GO" id="GO:0043565">
    <property type="term" value="F:sequence-specific DNA binding"/>
    <property type="evidence" value="ECO:0007669"/>
    <property type="project" value="InterPro"/>
</dbReference>
<dbReference type="PANTHER" id="PTHR43280:SF28">
    <property type="entry name" value="HTH-TYPE TRANSCRIPTIONAL ACTIVATOR RHAS"/>
    <property type="match status" value="1"/>
</dbReference>
<evidence type="ECO:0000256" key="2">
    <source>
        <dbReference type="ARBA" id="ARBA00023125"/>
    </source>
</evidence>
<dbReference type="CDD" id="cd02208">
    <property type="entry name" value="cupin_RmlC-like"/>
    <property type="match status" value="1"/>
</dbReference>
<dbReference type="SUPFAM" id="SSF51182">
    <property type="entry name" value="RmlC-like cupins"/>
    <property type="match status" value="1"/>
</dbReference>
<keyword evidence="6" id="KW-1185">Reference proteome</keyword>
<dbReference type="InterPro" id="IPR009057">
    <property type="entry name" value="Homeodomain-like_sf"/>
</dbReference>
<dbReference type="AlphaFoldDB" id="A0A426DPR8"/>
<dbReference type="EMBL" id="RHJS01000002">
    <property type="protein sequence ID" value="RRK34740.1"/>
    <property type="molecule type" value="Genomic_DNA"/>
</dbReference>
<reference evidence="5" key="1">
    <citation type="submission" date="2018-10" db="EMBL/GenBank/DDBJ databases">
        <title>Schaedlerella arabinophila gen. nov. sp. nov., isolated from the mouse intestinal tract and comparative analysis with the genome of the closely related altered Schaedler flora strain ASF502.</title>
        <authorList>
            <person name="Miyake S."/>
            <person name="Soh M."/>
            <person name="Seedorf H."/>
        </authorList>
    </citation>
    <scope>NUCLEOTIDE SEQUENCE [LARGE SCALE GENOMIC DNA]</scope>
    <source>
        <strain evidence="5">DSM 106076</strain>
    </source>
</reference>
<dbReference type="PRINTS" id="PR00032">
    <property type="entry name" value="HTHARAC"/>
</dbReference>
<dbReference type="Pfam" id="PF02311">
    <property type="entry name" value="AraC_binding"/>
    <property type="match status" value="1"/>
</dbReference>
<dbReference type="InterPro" id="IPR003313">
    <property type="entry name" value="AraC-bd"/>
</dbReference>
<dbReference type="Gene3D" id="1.10.10.60">
    <property type="entry name" value="Homeodomain-like"/>
    <property type="match status" value="2"/>
</dbReference>
<dbReference type="InterPro" id="IPR020449">
    <property type="entry name" value="Tscrpt_reg_AraC-type_HTH"/>
</dbReference>
<organism evidence="5 6">
    <name type="scientific">Schaedlerella arabinosiphila</name>
    <dbReference type="NCBI Taxonomy" id="2044587"/>
    <lineage>
        <taxon>Bacteria</taxon>
        <taxon>Bacillati</taxon>
        <taxon>Bacillota</taxon>
        <taxon>Clostridia</taxon>
        <taxon>Lachnospirales</taxon>
        <taxon>Lachnospiraceae</taxon>
        <taxon>Schaedlerella</taxon>
    </lineage>
</organism>